<name>A0AAV0HS70_9ROSI</name>
<keyword evidence="2" id="KW-1185">Reference proteome</keyword>
<organism evidence="1 2">
    <name type="scientific">Linum tenue</name>
    <dbReference type="NCBI Taxonomy" id="586396"/>
    <lineage>
        <taxon>Eukaryota</taxon>
        <taxon>Viridiplantae</taxon>
        <taxon>Streptophyta</taxon>
        <taxon>Embryophyta</taxon>
        <taxon>Tracheophyta</taxon>
        <taxon>Spermatophyta</taxon>
        <taxon>Magnoliopsida</taxon>
        <taxon>eudicotyledons</taxon>
        <taxon>Gunneridae</taxon>
        <taxon>Pentapetalae</taxon>
        <taxon>rosids</taxon>
        <taxon>fabids</taxon>
        <taxon>Malpighiales</taxon>
        <taxon>Linaceae</taxon>
        <taxon>Linum</taxon>
    </lineage>
</organism>
<dbReference type="Proteomes" id="UP001154282">
    <property type="component" value="Unassembled WGS sequence"/>
</dbReference>
<dbReference type="AlphaFoldDB" id="A0AAV0HS70"/>
<evidence type="ECO:0000313" key="1">
    <source>
        <dbReference type="EMBL" id="CAI0388139.1"/>
    </source>
</evidence>
<accession>A0AAV0HS70</accession>
<comment type="caution">
    <text evidence="1">The sequence shown here is derived from an EMBL/GenBank/DDBJ whole genome shotgun (WGS) entry which is preliminary data.</text>
</comment>
<gene>
    <name evidence="1" type="ORF">LITE_LOCUS5732</name>
</gene>
<evidence type="ECO:0000313" key="2">
    <source>
        <dbReference type="Proteomes" id="UP001154282"/>
    </source>
</evidence>
<reference evidence="1" key="1">
    <citation type="submission" date="2022-08" db="EMBL/GenBank/DDBJ databases">
        <authorList>
            <person name="Gutierrez-Valencia J."/>
        </authorList>
    </citation>
    <scope>NUCLEOTIDE SEQUENCE</scope>
</reference>
<protein>
    <submittedName>
        <fullName evidence="1">Uncharacterized protein</fullName>
    </submittedName>
</protein>
<sequence length="56" mass="6542">MSFRASNIRFCGSTCIRLAAGSAERRVRCFSHFSFCPYRHGTEFHDRDVALFFCHH</sequence>
<proteinExistence type="predicted"/>
<dbReference type="EMBL" id="CAMGYJ010000002">
    <property type="protein sequence ID" value="CAI0388139.1"/>
    <property type="molecule type" value="Genomic_DNA"/>
</dbReference>